<protein>
    <submittedName>
        <fullName evidence="1">Uncharacterized protein</fullName>
    </submittedName>
</protein>
<keyword evidence="2" id="KW-1185">Reference proteome</keyword>
<reference evidence="1" key="2">
    <citation type="submission" date="2023-06" db="EMBL/GenBank/DDBJ databases">
        <authorList>
            <consortium name="Lawrence Berkeley National Laboratory"/>
            <person name="Haridas S."/>
            <person name="Hensen N."/>
            <person name="Bonometti L."/>
            <person name="Westerberg I."/>
            <person name="Brannstrom I.O."/>
            <person name="Guillou S."/>
            <person name="Cros-Aarteil S."/>
            <person name="Calhoun S."/>
            <person name="Kuo A."/>
            <person name="Mondo S."/>
            <person name="Pangilinan J."/>
            <person name="Riley R."/>
            <person name="Labutti K."/>
            <person name="Andreopoulos B."/>
            <person name="Lipzen A."/>
            <person name="Chen C."/>
            <person name="Yanf M."/>
            <person name="Daum C."/>
            <person name="Ng V."/>
            <person name="Clum A."/>
            <person name="Steindorff A."/>
            <person name="Ohm R."/>
            <person name="Martin F."/>
            <person name="Silar P."/>
            <person name="Natvig D."/>
            <person name="Lalanne C."/>
            <person name="Gautier V."/>
            <person name="Ament-Velasquez S.L."/>
            <person name="Kruys A."/>
            <person name="Hutchinson M.I."/>
            <person name="Powell A.J."/>
            <person name="Barry K."/>
            <person name="Miller A.N."/>
            <person name="Grigoriev I.V."/>
            <person name="Debuchy R."/>
            <person name="Gladieux P."/>
            <person name="Thoren M.H."/>
            <person name="Johannesson H."/>
        </authorList>
    </citation>
    <scope>NUCLEOTIDE SEQUENCE</scope>
    <source>
        <strain evidence="1">CBS 958.72</strain>
    </source>
</reference>
<evidence type="ECO:0000313" key="2">
    <source>
        <dbReference type="Proteomes" id="UP001287356"/>
    </source>
</evidence>
<comment type="caution">
    <text evidence="1">The sequence shown here is derived from an EMBL/GenBank/DDBJ whole genome shotgun (WGS) entry which is preliminary data.</text>
</comment>
<dbReference type="AlphaFoldDB" id="A0AAE0MZN4"/>
<dbReference type="Proteomes" id="UP001287356">
    <property type="component" value="Unassembled WGS sequence"/>
</dbReference>
<organism evidence="1 2">
    <name type="scientific">Lasiosphaeria ovina</name>
    <dbReference type="NCBI Taxonomy" id="92902"/>
    <lineage>
        <taxon>Eukaryota</taxon>
        <taxon>Fungi</taxon>
        <taxon>Dikarya</taxon>
        <taxon>Ascomycota</taxon>
        <taxon>Pezizomycotina</taxon>
        <taxon>Sordariomycetes</taxon>
        <taxon>Sordariomycetidae</taxon>
        <taxon>Sordariales</taxon>
        <taxon>Lasiosphaeriaceae</taxon>
        <taxon>Lasiosphaeria</taxon>
    </lineage>
</organism>
<name>A0AAE0MZN4_9PEZI</name>
<reference evidence="1" key="1">
    <citation type="journal article" date="2023" name="Mol. Phylogenet. Evol.">
        <title>Genome-scale phylogeny and comparative genomics of the fungal order Sordariales.</title>
        <authorList>
            <person name="Hensen N."/>
            <person name="Bonometti L."/>
            <person name="Westerberg I."/>
            <person name="Brannstrom I.O."/>
            <person name="Guillou S."/>
            <person name="Cros-Aarteil S."/>
            <person name="Calhoun S."/>
            <person name="Haridas S."/>
            <person name="Kuo A."/>
            <person name="Mondo S."/>
            <person name="Pangilinan J."/>
            <person name="Riley R."/>
            <person name="LaButti K."/>
            <person name="Andreopoulos B."/>
            <person name="Lipzen A."/>
            <person name="Chen C."/>
            <person name="Yan M."/>
            <person name="Daum C."/>
            <person name="Ng V."/>
            <person name="Clum A."/>
            <person name="Steindorff A."/>
            <person name="Ohm R.A."/>
            <person name="Martin F."/>
            <person name="Silar P."/>
            <person name="Natvig D.O."/>
            <person name="Lalanne C."/>
            <person name="Gautier V."/>
            <person name="Ament-Velasquez S.L."/>
            <person name="Kruys A."/>
            <person name="Hutchinson M.I."/>
            <person name="Powell A.J."/>
            <person name="Barry K."/>
            <person name="Miller A.N."/>
            <person name="Grigoriev I.V."/>
            <person name="Debuchy R."/>
            <person name="Gladieux P."/>
            <person name="Hiltunen Thoren M."/>
            <person name="Johannesson H."/>
        </authorList>
    </citation>
    <scope>NUCLEOTIDE SEQUENCE</scope>
    <source>
        <strain evidence="1">CBS 958.72</strain>
    </source>
</reference>
<proteinExistence type="predicted"/>
<sequence length="79" mass="9214">MLESICEMVDLRFQIRDGFSEGAYSLTATAIKRKTNMEITYADIKALMDTLQQYVLEPDEWDRIIAKNELMEQFCGRTL</sequence>
<evidence type="ECO:0000313" key="1">
    <source>
        <dbReference type="EMBL" id="KAK3364830.1"/>
    </source>
</evidence>
<gene>
    <name evidence="1" type="ORF">B0T24DRAFT_683464</name>
</gene>
<accession>A0AAE0MZN4</accession>
<dbReference type="EMBL" id="JAULSN010000009">
    <property type="protein sequence ID" value="KAK3364830.1"/>
    <property type="molecule type" value="Genomic_DNA"/>
</dbReference>